<dbReference type="InterPro" id="IPR008147">
    <property type="entry name" value="Gln_synt_N"/>
</dbReference>
<dbReference type="Gene3D" id="3.30.590.10">
    <property type="entry name" value="Glutamine synthetase/guanido kinase, catalytic domain"/>
    <property type="match status" value="1"/>
</dbReference>
<accession>A0ABN2X6P2</accession>
<dbReference type="SUPFAM" id="SSF55931">
    <property type="entry name" value="Glutamine synthetase/guanido kinase"/>
    <property type="match status" value="1"/>
</dbReference>
<gene>
    <name evidence="8" type="ORF">GCM10009823_28970</name>
</gene>
<dbReference type="Gene3D" id="3.10.20.70">
    <property type="entry name" value="Glutamine synthetase, N-terminal domain"/>
    <property type="match status" value="1"/>
</dbReference>
<keyword evidence="3" id="KW-0547">Nucleotide-binding</keyword>
<evidence type="ECO:0000256" key="2">
    <source>
        <dbReference type="ARBA" id="ARBA00022598"/>
    </source>
</evidence>
<comment type="caution">
    <text evidence="8">The sequence shown here is derived from an EMBL/GenBank/DDBJ whole genome shotgun (WGS) entry which is preliminary data.</text>
</comment>
<dbReference type="SMART" id="SM01230">
    <property type="entry name" value="Gln-synt_C"/>
    <property type="match status" value="1"/>
</dbReference>
<evidence type="ECO:0000256" key="4">
    <source>
        <dbReference type="ARBA" id="ARBA00022840"/>
    </source>
</evidence>
<dbReference type="InterPro" id="IPR036651">
    <property type="entry name" value="Gln_synt_N_sf"/>
</dbReference>
<keyword evidence="2" id="KW-0436">Ligase</keyword>
<feature type="domain" description="GS catalytic" evidence="7">
    <location>
        <begin position="103"/>
        <end position="432"/>
    </location>
</feature>
<dbReference type="EMBL" id="BAAAPZ010000017">
    <property type="protein sequence ID" value="GAA2104341.1"/>
    <property type="molecule type" value="Genomic_DNA"/>
</dbReference>
<evidence type="ECO:0000256" key="6">
    <source>
        <dbReference type="RuleBase" id="RU000384"/>
    </source>
</evidence>
<dbReference type="Proteomes" id="UP001500984">
    <property type="component" value="Unassembled WGS sequence"/>
</dbReference>
<proteinExistence type="inferred from homology"/>
<organism evidence="8 9">
    <name type="scientific">Brevibacterium salitolerans</name>
    <dbReference type="NCBI Taxonomy" id="1403566"/>
    <lineage>
        <taxon>Bacteria</taxon>
        <taxon>Bacillati</taxon>
        <taxon>Actinomycetota</taxon>
        <taxon>Actinomycetes</taxon>
        <taxon>Micrococcales</taxon>
        <taxon>Brevibacteriaceae</taxon>
        <taxon>Brevibacterium</taxon>
    </lineage>
</organism>
<evidence type="ECO:0000256" key="3">
    <source>
        <dbReference type="ARBA" id="ARBA00022741"/>
    </source>
</evidence>
<evidence type="ECO:0000313" key="9">
    <source>
        <dbReference type="Proteomes" id="UP001500984"/>
    </source>
</evidence>
<name>A0ABN2X6P2_9MICO</name>
<dbReference type="RefSeq" id="WP_344338025.1">
    <property type="nucleotide sequence ID" value="NZ_BAAAPZ010000017.1"/>
</dbReference>
<evidence type="ECO:0000313" key="8">
    <source>
        <dbReference type="EMBL" id="GAA2104341.1"/>
    </source>
</evidence>
<dbReference type="Pfam" id="PF00120">
    <property type="entry name" value="Gln-synt_C"/>
    <property type="match status" value="1"/>
</dbReference>
<evidence type="ECO:0000256" key="1">
    <source>
        <dbReference type="ARBA" id="ARBA00009897"/>
    </source>
</evidence>
<dbReference type="InterPro" id="IPR008146">
    <property type="entry name" value="Gln_synth_cat_dom"/>
</dbReference>
<keyword evidence="4" id="KW-0067">ATP-binding</keyword>
<evidence type="ECO:0000259" key="7">
    <source>
        <dbReference type="PROSITE" id="PS51987"/>
    </source>
</evidence>
<reference evidence="8 9" key="1">
    <citation type="journal article" date="2019" name="Int. J. Syst. Evol. Microbiol.">
        <title>The Global Catalogue of Microorganisms (GCM) 10K type strain sequencing project: providing services to taxonomists for standard genome sequencing and annotation.</title>
        <authorList>
            <consortium name="The Broad Institute Genomics Platform"/>
            <consortium name="The Broad Institute Genome Sequencing Center for Infectious Disease"/>
            <person name="Wu L."/>
            <person name="Ma J."/>
        </authorList>
    </citation>
    <scope>NUCLEOTIDE SEQUENCE [LARGE SCALE GENOMIC DNA]</scope>
    <source>
        <strain evidence="8 9">JCM 15900</strain>
    </source>
</reference>
<dbReference type="PANTHER" id="PTHR43785">
    <property type="entry name" value="GAMMA-GLUTAMYLPUTRESCINE SYNTHETASE"/>
    <property type="match status" value="1"/>
</dbReference>
<dbReference type="InterPro" id="IPR014746">
    <property type="entry name" value="Gln_synth/guanido_kin_cat_dom"/>
</dbReference>
<evidence type="ECO:0000256" key="5">
    <source>
        <dbReference type="PROSITE-ProRule" id="PRU01331"/>
    </source>
</evidence>
<dbReference type="PANTHER" id="PTHR43785:SF12">
    <property type="entry name" value="TYPE-1 GLUTAMINE SYNTHETASE 2"/>
    <property type="match status" value="1"/>
</dbReference>
<dbReference type="PROSITE" id="PS51987">
    <property type="entry name" value="GS_CATALYTIC"/>
    <property type="match status" value="1"/>
</dbReference>
<comment type="similarity">
    <text evidence="1 5 6">Belongs to the glutamine synthetase family.</text>
</comment>
<dbReference type="Pfam" id="PF16952">
    <property type="entry name" value="Gln-synt_N_2"/>
    <property type="match status" value="1"/>
</dbReference>
<sequence>MTLPALTFIAINDLVGHTRGRSVPSAETTRALRRGVGWVPANLAINSFGEIAEENVFGASGDLRLIPDLTTGIDIPAGHGRPDLRLLLAEQRLPDGGEWGGCPRTFARRALADFTEATGLEVVASFEHEFTLRDAPSTSPFSLRRFREAEPFGTELVELLDTVGLQPENWLPEYGAQQYEITLEPAPGLVAADRAILVRDLVRDLAARHERSVTFAPLSAPGSGGNGVHVHLSLRDAQTGAPVLFDPSAPAQLSREGLRFAAGVIRHAGALTALSASSPSSYQRLAPHTWSVGGAYLAEHNREALLRICPTSELGGGDPRRQLNLEFRAADATSNPWIVLGALVRAGLEGFQRDYESPVIWPEETTEDQLAEVPRLPASVEEAVAALMADETAAGWFHPDLLRTFLDIRRSETLAVQGLTPAEICAKVADAY</sequence>
<protein>
    <submittedName>
        <fullName evidence="8">Glutamine synthetase</fullName>
    </submittedName>
</protein>
<keyword evidence="9" id="KW-1185">Reference proteome</keyword>